<sequence length="366" mass="39764">MPHADRPSTDVPRLAVQVTHRPPAPVLRYIDQVVGSQSDIEFRCSRGVLTRFDVDVLHVADAALDSLLGARGTGGLQRLLSTLALIRNLRRHRIALVRMIHRSDKSPGPRRADMLGRRLLDRATSRFVVTDDATPTPDPARTTVIPHPHYRDRFLGFPRGELTPGRVLCVSPGHLPDSVRSVLGAARVAQTPGVELRLAGLLSSELEAHVRSALARRSPTLSTRVELLSDGAQVQEIQAAELVAVPRVETYEDEQRVFLALSLDRPVIVPLNDTTAALTRTVGPGWVHLSEGPITAASLDAAFASLRRDRRTTGPDLEGRDLAVVHSAYADVFASAALSLRSQEEAVLHSMGEGSRSGKKLEKDAS</sequence>
<protein>
    <submittedName>
        <fullName evidence="1">Uncharacterized protein</fullName>
    </submittedName>
</protein>
<gene>
    <name evidence="1" type="ORF">K8F61_17475</name>
</gene>
<evidence type="ECO:0000313" key="1">
    <source>
        <dbReference type="EMBL" id="UGS26393.1"/>
    </source>
</evidence>
<keyword evidence="2" id="KW-1185">Reference proteome</keyword>
<name>A0ABY3RTW8_9MICO</name>
<accession>A0ABY3RTW8</accession>
<evidence type="ECO:0000313" key="2">
    <source>
        <dbReference type="Proteomes" id="UP001199642"/>
    </source>
</evidence>
<dbReference type="RefSeq" id="WP_231820108.1">
    <property type="nucleotide sequence ID" value="NZ_CP082781.1"/>
</dbReference>
<dbReference type="EMBL" id="CP082781">
    <property type="protein sequence ID" value="UGS26393.1"/>
    <property type="molecule type" value="Genomic_DNA"/>
</dbReference>
<organism evidence="1 2">
    <name type="scientific">Microbacterium resistens</name>
    <dbReference type="NCBI Taxonomy" id="156977"/>
    <lineage>
        <taxon>Bacteria</taxon>
        <taxon>Bacillati</taxon>
        <taxon>Actinomycetota</taxon>
        <taxon>Actinomycetes</taxon>
        <taxon>Micrococcales</taxon>
        <taxon>Microbacteriaceae</taxon>
        <taxon>Microbacterium</taxon>
    </lineage>
</organism>
<dbReference type="Proteomes" id="UP001199642">
    <property type="component" value="Chromosome"/>
</dbReference>
<reference evidence="1 2" key="1">
    <citation type="submission" date="2023-01" db="EMBL/GenBank/DDBJ databases">
        <title>Characterization of estradiol degrading bacteria Microbacterium sp. MZT7 and reveal degrading genes through genome analysis.</title>
        <authorList>
            <person name="Hao P."/>
            <person name="Gao Y."/>
        </authorList>
    </citation>
    <scope>NUCLEOTIDE SEQUENCE [LARGE SCALE GENOMIC DNA]</scope>
    <source>
        <strain evidence="1 2">MZT7</strain>
    </source>
</reference>
<proteinExistence type="predicted"/>